<organism evidence="2 3">
    <name type="scientific">Helicobacter trogontum</name>
    <dbReference type="NCBI Taxonomy" id="50960"/>
    <lineage>
        <taxon>Bacteria</taxon>
        <taxon>Pseudomonadati</taxon>
        <taxon>Campylobacterota</taxon>
        <taxon>Epsilonproteobacteria</taxon>
        <taxon>Campylobacterales</taxon>
        <taxon>Helicobacteraceae</taxon>
        <taxon>Helicobacter</taxon>
    </lineage>
</organism>
<gene>
    <name evidence="2" type="ORF">LS80_010635</name>
</gene>
<dbReference type="RefSeq" id="WP_138120931.1">
    <property type="nucleotide sequence ID" value="NZ_JRPK02000082.1"/>
</dbReference>
<accession>A0A4U8T2H4</accession>
<name>A0A4U8T2H4_9HELI</name>
<sequence length="749" mass="87626">MKTQERYRTDIEFIDKDHIASMFMATCELNYVYDEAAYYAFIASFILNSNDLALIEEEAQFLTQKEIQRQLQQIEVWYNNQFIIDSESNTRRPKDEWYPMIGVGENSYSGSITDALRVLNTEKAKRVQTIQDKREEIKDTYRKNLKKNKIVNDWKNIGLKKIFDSSLKYQSTWTYKDVLDYFKKYGFPTKRQTEIQKLESNLNVCKVRHILRNDIMIDEGILLPLLEMQERKQYQKYIEDKNKFTNIIMIIIGVIITAVTAPFTGGQSGWVLVSMIVATASSIASSIAGIVGMVLDSVNNADLKEITGQTNDLMLKNMPKSGNFVDTSITDPYSMYANGRLWNHGGAGRDRYDSIKPHEPYSALDDKFKDSDMYDVLNYKNSSEKKAGGEQYFSNLYSDGKWVNPSSLKALLNGQIPVYLSIRNKITEAIFKWLSKEGLGTYYLFEDNWAKGMFDWGESDYMIRFHRIEFEDKKDIIGFTDIISTYYDNEGYVVGCMHDVSTKWDKVEDDKTQSKTHKITDHSRVVFIRNDTKILKGKDIHIYQLFERLNGYKRRLNAIPVFFDSLYQEGRIVNENKDYACEYELWSYGGKEIKYYKRIKEVATHTPINITQTSPKVQTSKTYKFYIREEAKARIRFRAGSMNVGYTKRDFIREELNTPCVPYFKKDGLYTHIYRYFDKKTRFAYTMDAILTSYVALADEPNQEFTEVTIYHKNKDKPKDWEWVGEYLNGTTYFGISPFLNAKRNITIF</sequence>
<protein>
    <submittedName>
        <fullName evidence="2">Uncharacterized protein</fullName>
    </submittedName>
</protein>
<dbReference type="AlphaFoldDB" id="A0A4U8T2H4"/>
<comment type="caution">
    <text evidence="2">The sequence shown here is derived from an EMBL/GenBank/DDBJ whole genome shotgun (WGS) entry which is preliminary data.</text>
</comment>
<evidence type="ECO:0000313" key="2">
    <source>
        <dbReference type="EMBL" id="TLD93679.1"/>
    </source>
</evidence>
<evidence type="ECO:0000256" key="1">
    <source>
        <dbReference type="SAM" id="Phobius"/>
    </source>
</evidence>
<reference evidence="2 3" key="1">
    <citation type="journal article" date="2014" name="Genome Announc.">
        <title>Draft genome sequences of eight enterohepatic helicobacter species isolated from both laboratory and wild rodents.</title>
        <authorList>
            <person name="Sheh A."/>
            <person name="Shen Z."/>
            <person name="Fox J.G."/>
        </authorList>
    </citation>
    <scope>NUCLEOTIDE SEQUENCE [LARGE SCALE GENOMIC DNA]</scope>
    <source>
        <strain evidence="2 3">ATCC 49310</strain>
    </source>
</reference>
<keyword evidence="1" id="KW-0472">Membrane</keyword>
<feature type="transmembrane region" description="Helical" evidence="1">
    <location>
        <begin position="244"/>
        <end position="264"/>
    </location>
</feature>
<proteinExistence type="predicted"/>
<keyword evidence="1" id="KW-0812">Transmembrane</keyword>
<dbReference type="Proteomes" id="UP000029861">
    <property type="component" value="Unassembled WGS sequence"/>
</dbReference>
<evidence type="ECO:0000313" key="3">
    <source>
        <dbReference type="Proteomes" id="UP000029861"/>
    </source>
</evidence>
<dbReference type="EMBL" id="JRPK02000082">
    <property type="protein sequence ID" value="TLD93679.1"/>
    <property type="molecule type" value="Genomic_DNA"/>
</dbReference>
<keyword evidence="1" id="KW-1133">Transmembrane helix</keyword>